<dbReference type="OrthoDB" id="1121493at2"/>
<comment type="caution">
    <text evidence="2">The sequence shown here is derived from an EMBL/GenBank/DDBJ whole genome shotgun (WGS) entry which is preliminary data.</text>
</comment>
<evidence type="ECO:0000259" key="1">
    <source>
        <dbReference type="Pfam" id="PF18657"/>
    </source>
</evidence>
<keyword evidence="3" id="KW-1185">Reference proteome</keyword>
<dbReference type="Pfam" id="PF18657">
    <property type="entry name" value="YDG"/>
    <property type="match status" value="4"/>
</dbReference>
<evidence type="ECO:0000313" key="2">
    <source>
        <dbReference type="EMBL" id="EFQ79244.1"/>
    </source>
</evidence>
<dbReference type="eggNOG" id="COG3210">
    <property type="taxonomic scope" value="Bacteria"/>
</dbReference>
<evidence type="ECO:0000313" key="3">
    <source>
        <dbReference type="Proteomes" id="UP000003919"/>
    </source>
</evidence>
<dbReference type="Proteomes" id="UP000003919">
    <property type="component" value="Unassembled WGS sequence"/>
</dbReference>
<feature type="domain" description="YDG" evidence="1">
    <location>
        <begin position="14"/>
        <end position="55"/>
    </location>
</feature>
<proteinExistence type="predicted"/>
<dbReference type="STRING" id="388413.ALPR1_21188"/>
<feature type="domain" description="YDG" evidence="1">
    <location>
        <begin position="239"/>
        <end position="288"/>
    </location>
</feature>
<dbReference type="EMBL" id="AAXU02000001">
    <property type="protein sequence ID" value="EFQ79244.1"/>
    <property type="molecule type" value="Genomic_DNA"/>
</dbReference>
<dbReference type="InterPro" id="IPR041248">
    <property type="entry name" value="YDG"/>
</dbReference>
<dbReference type="AlphaFoldDB" id="E2RUA7"/>
<feature type="domain" description="YDG" evidence="1">
    <location>
        <begin position="69"/>
        <end position="140"/>
    </location>
</feature>
<dbReference type="HOGENOM" id="CLU_073783_0_0_10"/>
<dbReference type="RefSeq" id="WP_008201349.1">
    <property type="nucleotide sequence ID" value="NZ_CM001023.1"/>
</dbReference>
<organism evidence="2 3">
    <name type="scientific">Algoriphagus machipongonensis</name>
    <dbReference type="NCBI Taxonomy" id="388413"/>
    <lineage>
        <taxon>Bacteria</taxon>
        <taxon>Pseudomonadati</taxon>
        <taxon>Bacteroidota</taxon>
        <taxon>Cytophagia</taxon>
        <taxon>Cytophagales</taxon>
        <taxon>Cyclobacteriaceae</taxon>
        <taxon>Algoriphagus</taxon>
    </lineage>
</organism>
<reference evidence="2 3" key="1">
    <citation type="journal article" date="2011" name="J. Bacteriol.">
        <title>Complete genome sequence of Algoriphagus sp. PR1, bacterial prey of a colony-forming choanoflagellate.</title>
        <authorList>
            <person name="Alegado R.A."/>
            <person name="Ferriera S."/>
            <person name="Nusbaum C."/>
            <person name="Young S.K."/>
            <person name="Zeng Q."/>
            <person name="Imamovic A."/>
            <person name="Fairclough S.R."/>
            <person name="King N."/>
        </authorList>
    </citation>
    <scope>NUCLEOTIDE SEQUENCE [LARGE SCALE GENOMIC DNA]</scope>
    <source>
        <strain evidence="2 3">PR1</strain>
    </source>
</reference>
<accession>E2RUA7</accession>
<protein>
    <submittedName>
        <fullName evidence="2">Hemagglutination activity domain protein</fullName>
    </submittedName>
</protein>
<feature type="domain" description="YDG" evidence="1">
    <location>
        <begin position="154"/>
        <end position="225"/>
    </location>
</feature>
<name>E2RUA7_9BACT</name>
<gene>
    <name evidence="2" type="ORF">ALPR1_21188</name>
</gene>
<sequence length="326" mass="33022">MTEPEWGDLTGCGTLTGGTATFSDEDVATGKTVTLTGATLSGADAGNYSLGSVATTTADITALEITGNFTADNKVYDGNNSATVLTRTLNGVISPDAVTLTGGTATFSDEDVATGKTVTLTGATLSGADAGNYSLGSVATTTADITALEITGNFTADNKVYDGNNSATVLTRTLNGVISPDAVTLTGGTATFSDEDVATGKTVTLTGATLSGADAGNYSLGSVATTTADITALEITGNFTADNKVYDGNNSATVLTRTLNGVISPDAVTLTGGTATFSDEGCGHRQDSYLNRCNVIGSRCRQLQPGFSGDYNSRHHSVGNHWKLHS</sequence>